<proteinExistence type="predicted"/>
<dbReference type="RefSeq" id="WP_183266166.1">
    <property type="nucleotide sequence ID" value="NZ_JACHFJ010000004.1"/>
</dbReference>
<reference evidence="1 2" key="1">
    <citation type="submission" date="2020-08" db="EMBL/GenBank/DDBJ databases">
        <title>Genomic Encyclopedia of Type Strains, Phase IV (KMG-IV): sequencing the most valuable type-strain genomes for metagenomic binning, comparative biology and taxonomic classification.</title>
        <authorList>
            <person name="Goeker M."/>
        </authorList>
    </citation>
    <scope>NUCLEOTIDE SEQUENCE [LARGE SCALE GENOMIC DNA]</scope>
    <source>
        <strain evidence="1 2">DSM 27026</strain>
    </source>
</reference>
<evidence type="ECO:0000313" key="1">
    <source>
        <dbReference type="EMBL" id="MBB5373151.1"/>
    </source>
</evidence>
<accession>A0A840VNJ9</accession>
<sequence>MLKRRDMFTGLALAAMLARKGWADNVSVTVAAPPLTLLVAGPDGQQTSRWGDACALAMSGCFPGNPAINTMTVGGLDGVTGANRLDALVVPDGKTAAILPGVALIAFLCGDSRVHFDPTRWTPLLAGGNSGVLMVRAAGGVKPDLNLLKSMAPLRLGADSPQSADLAALLALARIGVATAPVFGLRDTAAKTRAFIAGEVDAVFISGEGVPEDLAPLSASGAVPAFSLGAMDASGRVAADPLFPSLPDALAFGPGTEPFLDAAYAAAAVAARLDFLLVLPRLTDANSVAQWRKAATTASTTPGLSAAADASAISLQPAPVLAAALAALSLPVDAQVSLQTFLAKTYGWQPS</sequence>
<organism evidence="1 2">
    <name type="scientific">Acidocella aromatica</name>
    <dbReference type="NCBI Taxonomy" id="1303579"/>
    <lineage>
        <taxon>Bacteria</taxon>
        <taxon>Pseudomonadati</taxon>
        <taxon>Pseudomonadota</taxon>
        <taxon>Alphaproteobacteria</taxon>
        <taxon>Acetobacterales</taxon>
        <taxon>Acidocellaceae</taxon>
        <taxon>Acidocella</taxon>
    </lineage>
</organism>
<gene>
    <name evidence="1" type="ORF">HNP71_001409</name>
</gene>
<keyword evidence="2" id="KW-1185">Reference proteome</keyword>
<name>A0A840VNJ9_9PROT</name>
<evidence type="ECO:0000313" key="2">
    <source>
        <dbReference type="Proteomes" id="UP000553706"/>
    </source>
</evidence>
<comment type="caution">
    <text evidence="1">The sequence shown here is derived from an EMBL/GenBank/DDBJ whole genome shotgun (WGS) entry which is preliminary data.</text>
</comment>
<dbReference type="AlphaFoldDB" id="A0A840VNJ9"/>
<dbReference type="EMBL" id="JACHFJ010000004">
    <property type="protein sequence ID" value="MBB5373151.1"/>
    <property type="molecule type" value="Genomic_DNA"/>
</dbReference>
<dbReference type="Proteomes" id="UP000553706">
    <property type="component" value="Unassembled WGS sequence"/>
</dbReference>
<protein>
    <submittedName>
        <fullName evidence="1">Uncharacterized protein</fullName>
    </submittedName>
</protein>